<proteinExistence type="predicted"/>
<evidence type="ECO:0000313" key="2">
    <source>
        <dbReference type="RefSeq" id="XP_015191359.1"/>
    </source>
</evidence>
<dbReference type="InterPro" id="IPR012677">
    <property type="entry name" value="Nucleotide-bd_a/b_plait_sf"/>
</dbReference>
<name>A0ABM1JFX1_POLDO</name>
<dbReference type="Proteomes" id="UP000694924">
    <property type="component" value="Unplaced"/>
</dbReference>
<accession>A0ABM1JFX1</accession>
<dbReference type="GeneID" id="107074438"/>
<reference evidence="2" key="1">
    <citation type="submission" date="2025-08" db="UniProtKB">
        <authorList>
            <consortium name="RefSeq"/>
        </authorList>
    </citation>
    <scope>IDENTIFICATION</scope>
    <source>
        <tissue evidence="2">Whole body</tissue>
    </source>
</reference>
<protein>
    <submittedName>
        <fullName evidence="2">Uncharacterized protein LOC107074438</fullName>
    </submittedName>
</protein>
<keyword evidence="1" id="KW-1185">Reference proteome</keyword>
<dbReference type="SUPFAM" id="SSF54928">
    <property type="entry name" value="RNA-binding domain, RBD"/>
    <property type="match status" value="1"/>
</dbReference>
<dbReference type="InterPro" id="IPR035979">
    <property type="entry name" value="RBD_domain_sf"/>
</dbReference>
<dbReference type="Gene3D" id="3.30.70.330">
    <property type="match status" value="2"/>
</dbReference>
<dbReference type="RefSeq" id="XP_015191359.1">
    <property type="nucleotide sequence ID" value="XM_015335873.1"/>
</dbReference>
<evidence type="ECO:0000313" key="1">
    <source>
        <dbReference type="Proteomes" id="UP000694924"/>
    </source>
</evidence>
<organism evidence="1 2">
    <name type="scientific">Polistes dominula</name>
    <name type="common">European paper wasp</name>
    <name type="synonym">Vespa dominula</name>
    <dbReference type="NCBI Taxonomy" id="743375"/>
    <lineage>
        <taxon>Eukaryota</taxon>
        <taxon>Metazoa</taxon>
        <taxon>Ecdysozoa</taxon>
        <taxon>Arthropoda</taxon>
        <taxon>Hexapoda</taxon>
        <taxon>Insecta</taxon>
        <taxon>Pterygota</taxon>
        <taxon>Neoptera</taxon>
        <taxon>Endopterygota</taxon>
        <taxon>Hymenoptera</taxon>
        <taxon>Apocrita</taxon>
        <taxon>Aculeata</taxon>
        <taxon>Vespoidea</taxon>
        <taxon>Vespidae</taxon>
        <taxon>Polistinae</taxon>
        <taxon>Polistini</taxon>
        <taxon>Polistes</taxon>
    </lineage>
</organism>
<sequence length="224" mass="25795">MCEEEWKQSLKERAERTLLVRHTHKIKSINEVTDLFSGNFTIKLPRQPSKNFHVEFSNVKEALENKKNLKGKIDNGKPIIVRRALFNTLQGKEVQKKGKKVKIPSVQPDEKLSQTIFVGNLKSSVTIQEIQDVFPGCVSVTLLKPNKNNLRKAKVKMESILLAAEYLLKKREWPCLHGNRLILKPDRRMNHKKKHHKKKPSFIIDRIGLRNVIPSLGTENSVVI</sequence>
<gene>
    <name evidence="2" type="primary">LOC107074438</name>
</gene>